<feature type="transmembrane region" description="Helical" evidence="2">
    <location>
        <begin position="7"/>
        <end position="32"/>
    </location>
</feature>
<sequence>MKLFFRYIHLWLSLAAGLVILICCLTGAILVFQKELEQTFYSERYFVEQQRNKLPAKTLLDAVKKAQPSAKINSLKTYTDPARSAEINISIPDDHQKAKDQHAPGNKNPGAPSGRPPSFTVFVNPYTAAILETYNPREGFFFQVMSLHRWLLGDSEGIGKTITGIATLIFLFILITGIILWWPKTNKILVQRLKIKRNAGWKRFNHDLHIVLGFYSAIFLFIFSFTALAWSFEWFNNGIYTVTNSPLQPPAPPRSTYIPNQKTIDFDIALSAAKNTFTAVQYYNISKPKDSIAPIIVTALSNHAPHESAGDAVYIDQYSGKVLGTLRFSEKSLGSRVRSTFRPVHVGSIYGTPSKIIAFVVCLLGVSFPVTGIVMWVNRLRKKKHKRQSKPTANIGATTEVA</sequence>
<protein>
    <submittedName>
        <fullName evidence="3">PepSY domain-containing protein</fullName>
    </submittedName>
</protein>
<dbReference type="EMBL" id="JADWYR010000002">
    <property type="protein sequence ID" value="MBG9377804.1"/>
    <property type="molecule type" value="Genomic_DNA"/>
</dbReference>
<evidence type="ECO:0000256" key="2">
    <source>
        <dbReference type="SAM" id="Phobius"/>
    </source>
</evidence>
<proteinExistence type="predicted"/>
<dbReference type="InterPro" id="IPR005625">
    <property type="entry name" value="PepSY-ass_TM"/>
</dbReference>
<reference evidence="3" key="1">
    <citation type="submission" date="2020-11" db="EMBL/GenBank/DDBJ databases">
        <title>Bacterial whole genome sequence for Panacibacter sp. DH6.</title>
        <authorList>
            <person name="Le V."/>
            <person name="Ko S."/>
            <person name="Ahn C.-Y."/>
            <person name="Oh H.-M."/>
        </authorList>
    </citation>
    <scope>NUCLEOTIDE SEQUENCE</scope>
    <source>
        <strain evidence="3">DH6</strain>
    </source>
</reference>
<keyword evidence="2" id="KW-0472">Membrane</keyword>
<feature type="transmembrane region" description="Helical" evidence="2">
    <location>
        <begin position="356"/>
        <end position="377"/>
    </location>
</feature>
<feature type="transmembrane region" description="Helical" evidence="2">
    <location>
        <begin position="162"/>
        <end position="183"/>
    </location>
</feature>
<name>A0A931GYA5_9BACT</name>
<evidence type="ECO:0000313" key="3">
    <source>
        <dbReference type="EMBL" id="MBG9377804.1"/>
    </source>
</evidence>
<evidence type="ECO:0000313" key="4">
    <source>
        <dbReference type="Proteomes" id="UP000628448"/>
    </source>
</evidence>
<keyword evidence="2" id="KW-1133">Transmembrane helix</keyword>
<dbReference type="RefSeq" id="WP_196991871.1">
    <property type="nucleotide sequence ID" value="NZ_JADWYR010000002.1"/>
</dbReference>
<dbReference type="Proteomes" id="UP000628448">
    <property type="component" value="Unassembled WGS sequence"/>
</dbReference>
<feature type="transmembrane region" description="Helical" evidence="2">
    <location>
        <begin position="204"/>
        <end position="230"/>
    </location>
</feature>
<dbReference type="Pfam" id="PF03929">
    <property type="entry name" value="PepSY_TM"/>
    <property type="match status" value="1"/>
</dbReference>
<organism evidence="3 4">
    <name type="scientific">Panacibacter microcysteis</name>
    <dbReference type="NCBI Taxonomy" id="2793269"/>
    <lineage>
        <taxon>Bacteria</taxon>
        <taxon>Pseudomonadati</taxon>
        <taxon>Bacteroidota</taxon>
        <taxon>Chitinophagia</taxon>
        <taxon>Chitinophagales</taxon>
        <taxon>Chitinophagaceae</taxon>
        <taxon>Panacibacter</taxon>
    </lineage>
</organism>
<evidence type="ECO:0000256" key="1">
    <source>
        <dbReference type="SAM" id="MobiDB-lite"/>
    </source>
</evidence>
<dbReference type="PANTHER" id="PTHR34219">
    <property type="entry name" value="IRON-REGULATED INNER MEMBRANE PROTEIN-RELATED"/>
    <property type="match status" value="1"/>
</dbReference>
<accession>A0A931GYA5</accession>
<keyword evidence="4" id="KW-1185">Reference proteome</keyword>
<dbReference type="AlphaFoldDB" id="A0A931GYA5"/>
<feature type="region of interest" description="Disordered" evidence="1">
    <location>
        <begin position="96"/>
        <end position="116"/>
    </location>
</feature>
<gene>
    <name evidence="3" type="ORF">I5907_16310</name>
</gene>
<dbReference type="PANTHER" id="PTHR34219:SF3">
    <property type="entry name" value="BLL7967 PROTEIN"/>
    <property type="match status" value="1"/>
</dbReference>
<keyword evidence="2" id="KW-0812">Transmembrane</keyword>
<comment type="caution">
    <text evidence="3">The sequence shown here is derived from an EMBL/GenBank/DDBJ whole genome shotgun (WGS) entry which is preliminary data.</text>
</comment>